<evidence type="ECO:0000256" key="1">
    <source>
        <dbReference type="ARBA" id="ARBA00023015"/>
    </source>
</evidence>
<protein>
    <submittedName>
        <fullName evidence="6">GntR family transcriptional regulator</fullName>
    </submittedName>
</protein>
<accession>A0AAP5ETB2</accession>
<dbReference type="Pfam" id="PF07729">
    <property type="entry name" value="FCD"/>
    <property type="match status" value="1"/>
</dbReference>
<evidence type="ECO:0000256" key="2">
    <source>
        <dbReference type="ARBA" id="ARBA00023125"/>
    </source>
</evidence>
<evidence type="ECO:0000313" key="7">
    <source>
        <dbReference type="Proteomes" id="UP001209412"/>
    </source>
</evidence>
<dbReference type="InterPro" id="IPR036388">
    <property type="entry name" value="WH-like_DNA-bd_sf"/>
</dbReference>
<dbReference type="RefSeq" id="WP_266242541.1">
    <property type="nucleotide sequence ID" value="NZ_JAMXWF010000049.1"/>
</dbReference>
<dbReference type="InterPro" id="IPR011711">
    <property type="entry name" value="GntR_C"/>
</dbReference>
<keyword evidence="2" id="KW-0238">DNA-binding</keyword>
<comment type="caution">
    <text evidence="6">The sequence shown here is derived from an EMBL/GenBank/DDBJ whole genome shotgun (WGS) entry which is preliminary data.</text>
</comment>
<dbReference type="InterPro" id="IPR000524">
    <property type="entry name" value="Tscrpt_reg_HTH_GntR"/>
</dbReference>
<dbReference type="SUPFAM" id="SSF46785">
    <property type="entry name" value="Winged helix' DNA-binding domain"/>
    <property type="match status" value="1"/>
</dbReference>
<dbReference type="EMBL" id="JAPKHW010000049">
    <property type="protein sequence ID" value="MCX4151086.1"/>
    <property type="molecule type" value="Genomic_DNA"/>
</dbReference>
<dbReference type="PANTHER" id="PTHR43537">
    <property type="entry name" value="TRANSCRIPTIONAL REGULATOR, GNTR FAMILY"/>
    <property type="match status" value="1"/>
</dbReference>
<evidence type="ECO:0000256" key="3">
    <source>
        <dbReference type="ARBA" id="ARBA00023163"/>
    </source>
</evidence>
<keyword evidence="3" id="KW-0804">Transcription</keyword>
<dbReference type="PANTHER" id="PTHR43537:SF5">
    <property type="entry name" value="UXU OPERON TRANSCRIPTIONAL REGULATOR"/>
    <property type="match status" value="1"/>
</dbReference>
<dbReference type="Gene3D" id="1.20.120.530">
    <property type="entry name" value="GntR ligand-binding domain-like"/>
    <property type="match status" value="1"/>
</dbReference>
<dbReference type="PROSITE" id="PS50949">
    <property type="entry name" value="HTH_GNTR"/>
    <property type="match status" value="1"/>
</dbReference>
<dbReference type="Proteomes" id="UP001209412">
    <property type="component" value="Unassembled WGS sequence"/>
</dbReference>
<dbReference type="EMBL" id="JAMXWF010000049">
    <property type="protein sequence ID" value="MDQ6412899.1"/>
    <property type="molecule type" value="Genomic_DNA"/>
</dbReference>
<name>A0AAP5ETB2_9BURK</name>
<dbReference type="GO" id="GO:0003700">
    <property type="term" value="F:DNA-binding transcription factor activity"/>
    <property type="evidence" value="ECO:0007669"/>
    <property type="project" value="InterPro"/>
</dbReference>
<dbReference type="Pfam" id="PF00392">
    <property type="entry name" value="GntR"/>
    <property type="match status" value="1"/>
</dbReference>
<proteinExistence type="predicted"/>
<dbReference type="InterPro" id="IPR008920">
    <property type="entry name" value="TF_FadR/GntR_C"/>
</dbReference>
<dbReference type="InterPro" id="IPR036390">
    <property type="entry name" value="WH_DNA-bd_sf"/>
</dbReference>
<keyword evidence="7" id="KW-1185">Reference proteome</keyword>
<dbReference type="Gene3D" id="1.10.10.10">
    <property type="entry name" value="Winged helix-like DNA-binding domain superfamily/Winged helix DNA-binding domain"/>
    <property type="match status" value="1"/>
</dbReference>
<sequence length="286" mass="31898">MARNKTQNLPDLSALLTPKNSLMLAVERAVLRGQDWAYASVPIAEQIAARLAGVITLDLVKSGQRLLEKDISEVLHVSRAPVREAMRILERDRLVEFQARRGAIVTAPDENELRDIFRVRSVLYVTMLEQVARESPAEFEALLTAHMPKLTKAAEESVDAYAVESFLLNFNTVDLCRNRLLVDVLHSISLRTLRYVRLGFVAKPQSVRASLKVWHALQKAAIKRDNELLLSLAASRLDDARDAAIRAIAEKPADSRRARAPKAAQPEVAAASTKRVARRVLRTVES</sequence>
<dbReference type="SMART" id="SM00345">
    <property type="entry name" value="HTH_GNTR"/>
    <property type="match status" value="1"/>
</dbReference>
<reference evidence="6" key="1">
    <citation type="submission" date="2022-06" db="EMBL/GenBank/DDBJ databases">
        <title>PHB producers.</title>
        <authorList>
            <person name="Besaury L."/>
        </authorList>
    </citation>
    <scope>NUCLEOTIDE SEQUENCE</scope>
    <source>
        <strain evidence="6 7">SEWS6</strain>
    </source>
</reference>
<dbReference type="Proteomes" id="UP001242288">
    <property type="component" value="Unassembled WGS sequence"/>
</dbReference>
<evidence type="ECO:0000313" key="5">
    <source>
        <dbReference type="EMBL" id="MCX4151086.1"/>
    </source>
</evidence>
<feature type="domain" description="HTH gntR-type" evidence="4">
    <location>
        <begin position="41"/>
        <end position="108"/>
    </location>
</feature>
<evidence type="ECO:0000313" key="8">
    <source>
        <dbReference type="Proteomes" id="UP001242288"/>
    </source>
</evidence>
<evidence type="ECO:0000259" key="4">
    <source>
        <dbReference type="PROSITE" id="PS50949"/>
    </source>
</evidence>
<keyword evidence="1" id="KW-0805">Transcription regulation</keyword>
<gene>
    <name evidence="6" type="ORF">NIE36_37895</name>
    <name evidence="5" type="ORF">OSB80_37990</name>
</gene>
<dbReference type="GO" id="GO:0003677">
    <property type="term" value="F:DNA binding"/>
    <property type="evidence" value="ECO:0007669"/>
    <property type="project" value="UniProtKB-KW"/>
</dbReference>
<dbReference type="SUPFAM" id="SSF48008">
    <property type="entry name" value="GntR ligand-binding domain-like"/>
    <property type="match status" value="1"/>
</dbReference>
<dbReference type="AlphaFoldDB" id="A0AAP5ETB2"/>
<evidence type="ECO:0000313" key="6">
    <source>
        <dbReference type="EMBL" id="MDQ6412899.1"/>
    </source>
</evidence>
<organism evidence="6 8">
    <name type="scientific">Paraburkholderia madseniana</name>
    <dbReference type="NCBI Taxonomy" id="2599607"/>
    <lineage>
        <taxon>Bacteria</taxon>
        <taxon>Pseudomonadati</taxon>
        <taxon>Pseudomonadota</taxon>
        <taxon>Betaproteobacteria</taxon>
        <taxon>Burkholderiales</taxon>
        <taxon>Burkholderiaceae</taxon>
        <taxon>Paraburkholderia</taxon>
    </lineage>
</organism>